<feature type="coiled-coil region" evidence="1">
    <location>
        <begin position="605"/>
        <end position="632"/>
    </location>
</feature>
<reference evidence="3 4" key="1">
    <citation type="journal article" date="2020" name="G3 (Bethesda)">
        <title>Improved Reference Genome for Cyclotella cryptica CCMP332, a Model for Cell Wall Morphogenesis, Salinity Adaptation, and Lipid Production in Diatoms (Bacillariophyta).</title>
        <authorList>
            <person name="Roberts W.R."/>
            <person name="Downey K.M."/>
            <person name="Ruck E.C."/>
            <person name="Traller J.C."/>
            <person name="Alverson A.J."/>
        </authorList>
    </citation>
    <scope>NUCLEOTIDE SEQUENCE [LARGE SCALE GENOMIC DNA]</scope>
    <source>
        <strain evidence="3 4">CCMP332</strain>
    </source>
</reference>
<feature type="coiled-coil region" evidence="1">
    <location>
        <begin position="98"/>
        <end position="125"/>
    </location>
</feature>
<dbReference type="PANTHER" id="PTHR18937">
    <property type="entry name" value="STRUCTURAL MAINTENANCE OF CHROMOSOMES SMC FAMILY MEMBER"/>
    <property type="match status" value="1"/>
</dbReference>
<feature type="region of interest" description="Disordered" evidence="2">
    <location>
        <begin position="827"/>
        <end position="849"/>
    </location>
</feature>
<dbReference type="EMBL" id="JABMIG020000102">
    <property type="protein sequence ID" value="KAL3792427.1"/>
    <property type="molecule type" value="Genomic_DNA"/>
</dbReference>
<keyword evidence="1" id="KW-0175">Coiled coil</keyword>
<sequence>MNNGQKRKPFGEAPRDISNRTLGNNNNKALKEKSHGDENPIKNVMLSSLRGKGNSGLPPSGSSSRLDATASTNSSNNLTADNSHADDSTRARLYKAQAYEAKITIAEQTQRIQALQAELEEVRLFAHAERQSNSQQSHPAPATTDTAQSTSHTNETDDAQLIEALAQELESTERDLQQAQCRVDKLEHELQNERNKRHNDVTPSIGTATTATSSLTSMASSPTPTHAGVGGGVVGVPTPPSRERELLQMTQRLTRELEKCKSDAIEGVSIMRDLERALRTARADRDAARSTRDEMAHTLDTIQQQCDAMERELGEERTTKGELLERNRELSENHAALVHRYGKLEKSLTELQNVLGVVQARSEKKMASMKEALGEAEARNEKSVVEYQTLWKRYKEVQSQCDEMETVLSEMTSMFEEGKKELATKEEEWREAEEKFVNAMEEVVQRHAEEREEQEIVAREEAKVLYEAMMKKKEEEFQRIMKEMQLQHEKELKEKIDLVNAREKQWEKIRQGSNEEVKGLKAKLSEMENERESVKSTLVAREEELSRAKSENVQLKTDKSELLRKMERGMAMYNETTSQLKAKTLELNNLSLASQNDGNALSSIQKEYETKLSQKENEVKALQSQLAMASKAVAPNSKGPDADLIAANKALKRDLTSAVESSISRGKEIQALEKEIESYQLKLTKANQKLKTLEKTQRAMSVDSEERQRFESELTTLRARAEEAEKEKDVLESEVSALRTRTDEAQEEKTNLESQINDLRANAQQTEGTISDLKEELSNLSQKVSQVQTLELDLTNARLALANSHSRIFELEEALRETELALRTVSAARRKGNSPTNSPTKKNARECRENETIRRQIENVALKEYVDQRL</sequence>
<accession>A0ABD3PXA2</accession>
<feature type="region of interest" description="Disordered" evidence="2">
    <location>
        <begin position="128"/>
        <end position="155"/>
    </location>
</feature>
<protein>
    <submittedName>
        <fullName evidence="3">Uncharacterized protein</fullName>
    </submittedName>
</protein>
<evidence type="ECO:0000313" key="4">
    <source>
        <dbReference type="Proteomes" id="UP001516023"/>
    </source>
</evidence>
<dbReference type="Proteomes" id="UP001516023">
    <property type="component" value="Unassembled WGS sequence"/>
</dbReference>
<feature type="coiled-coil region" evidence="1">
    <location>
        <begin position="271"/>
        <end position="319"/>
    </location>
</feature>
<feature type="compositionally biased region" description="Basic and acidic residues" evidence="2">
    <location>
        <begin position="29"/>
        <end position="40"/>
    </location>
</feature>
<dbReference type="AlphaFoldDB" id="A0ABD3PXA2"/>
<evidence type="ECO:0000256" key="2">
    <source>
        <dbReference type="SAM" id="MobiDB-lite"/>
    </source>
</evidence>
<comment type="caution">
    <text evidence="3">The sequence shown here is derived from an EMBL/GenBank/DDBJ whole genome shotgun (WGS) entry which is preliminary data.</text>
</comment>
<organism evidence="3 4">
    <name type="scientific">Cyclotella cryptica</name>
    <dbReference type="NCBI Taxonomy" id="29204"/>
    <lineage>
        <taxon>Eukaryota</taxon>
        <taxon>Sar</taxon>
        <taxon>Stramenopiles</taxon>
        <taxon>Ochrophyta</taxon>
        <taxon>Bacillariophyta</taxon>
        <taxon>Coscinodiscophyceae</taxon>
        <taxon>Thalassiosirophycidae</taxon>
        <taxon>Stephanodiscales</taxon>
        <taxon>Stephanodiscaceae</taxon>
        <taxon>Cyclotella</taxon>
    </lineage>
</organism>
<feature type="coiled-coil region" evidence="1">
    <location>
        <begin position="159"/>
        <end position="196"/>
    </location>
</feature>
<feature type="compositionally biased region" description="Low complexity" evidence="2">
    <location>
        <begin position="55"/>
        <end position="66"/>
    </location>
</feature>
<feature type="region of interest" description="Disordered" evidence="2">
    <location>
        <begin position="1"/>
        <end position="86"/>
    </location>
</feature>
<feature type="compositionally biased region" description="Basic and acidic residues" evidence="2">
    <location>
        <begin position="740"/>
        <end position="751"/>
    </location>
</feature>
<evidence type="ECO:0000313" key="3">
    <source>
        <dbReference type="EMBL" id="KAL3792427.1"/>
    </source>
</evidence>
<proteinExistence type="predicted"/>
<evidence type="ECO:0000256" key="1">
    <source>
        <dbReference type="SAM" id="Coils"/>
    </source>
</evidence>
<feature type="compositionally biased region" description="Basic and acidic residues" evidence="2">
    <location>
        <begin position="9"/>
        <end position="18"/>
    </location>
</feature>
<feature type="compositionally biased region" description="Polar residues" evidence="2">
    <location>
        <begin position="131"/>
        <end position="153"/>
    </location>
</feature>
<feature type="coiled-coil region" evidence="1">
    <location>
        <begin position="415"/>
        <end position="565"/>
    </location>
</feature>
<feature type="compositionally biased region" description="Polar residues" evidence="2">
    <location>
        <begin position="19"/>
        <end position="28"/>
    </location>
</feature>
<name>A0ABD3PXA2_9STRA</name>
<dbReference type="Gene3D" id="1.10.287.1490">
    <property type="match status" value="1"/>
</dbReference>
<feature type="region of interest" description="Disordered" evidence="2">
    <location>
        <begin position="725"/>
        <end position="752"/>
    </location>
</feature>
<gene>
    <name evidence="3" type="ORF">HJC23_001545</name>
</gene>
<keyword evidence="4" id="KW-1185">Reference proteome</keyword>
<feature type="compositionally biased region" description="Polar residues" evidence="2">
    <location>
        <begin position="69"/>
        <end position="82"/>
    </location>
</feature>